<keyword evidence="1" id="KW-0175">Coiled coil</keyword>
<name>A0A8H9G4F9_9SPHI</name>
<reference evidence="2" key="1">
    <citation type="journal article" date="2014" name="Int. J. Syst. Evol. Microbiol.">
        <title>Complete genome sequence of Corynebacterium casei LMG S-19264T (=DSM 44701T), isolated from a smear-ripened cheese.</title>
        <authorList>
            <consortium name="US DOE Joint Genome Institute (JGI-PGF)"/>
            <person name="Walter F."/>
            <person name="Albersmeier A."/>
            <person name="Kalinowski J."/>
            <person name="Ruckert C."/>
        </authorList>
    </citation>
    <scope>NUCLEOTIDE SEQUENCE</scope>
    <source>
        <strain evidence="2">CGMCC 1.15966</strain>
    </source>
</reference>
<dbReference type="EMBL" id="BMKM01000008">
    <property type="protein sequence ID" value="GGE28156.1"/>
    <property type="molecule type" value="Genomic_DNA"/>
</dbReference>
<dbReference type="InterPro" id="IPR029024">
    <property type="entry name" value="TerB-like"/>
</dbReference>
<dbReference type="Proteomes" id="UP000614460">
    <property type="component" value="Unassembled WGS sequence"/>
</dbReference>
<reference evidence="2" key="2">
    <citation type="submission" date="2020-09" db="EMBL/GenBank/DDBJ databases">
        <authorList>
            <person name="Sun Q."/>
            <person name="Zhou Y."/>
        </authorList>
    </citation>
    <scope>NUCLEOTIDE SEQUENCE</scope>
    <source>
        <strain evidence="2">CGMCC 1.15966</strain>
    </source>
</reference>
<organism evidence="2 3">
    <name type="scientific">Sphingobacterium cellulitidis</name>
    <dbReference type="NCBI Taxonomy" id="1768011"/>
    <lineage>
        <taxon>Bacteria</taxon>
        <taxon>Pseudomonadati</taxon>
        <taxon>Bacteroidota</taxon>
        <taxon>Sphingobacteriia</taxon>
        <taxon>Sphingobacteriales</taxon>
        <taxon>Sphingobacteriaceae</taxon>
        <taxon>Sphingobacterium</taxon>
    </lineage>
</organism>
<comment type="caution">
    <text evidence="2">The sequence shown here is derived from an EMBL/GenBank/DDBJ whole genome shotgun (WGS) entry which is preliminary data.</text>
</comment>
<dbReference type="Gene3D" id="1.20.5.2280">
    <property type="match status" value="1"/>
</dbReference>
<evidence type="ECO:0000313" key="3">
    <source>
        <dbReference type="Proteomes" id="UP000614460"/>
    </source>
</evidence>
<sequence length="2480" mass="270292">MAKKKIQYQDKTRFDVSGDQITGKFTYADANQIKDVVNTNADLLHEHNNKLFLDKINQDLSNLSSPNFKNLGVEGNVNANVVSANTEVNTAIVNATNKVNTKLLNADNAVVNFHINSDTLTAETQIDTNILNALLQVNTDTVNASNVVNTDILNADSQVNTVEVRTNIARVGEQSSEAFVSGFAGLGYRLARDSNGNYMLELDRLTVRKDFTVYELIVSQIRATNGSIWVSDAIKLDTVTKVGSNYKCTIDTDEGTIYIPFQVNDIIRCQKFNGKNMKYYTARVVSTNYADGFFTIEIIEGASFPSAKDDVVRIGNSTDTNRQGAIYITSSDNGSPFIDVIDGVTSASLAGKTKVRLGKLDGIVDPSLGQLSGYGLYANSAYIKGKFIVENGSNVYTKTENDGKISTAKNEAVASAKTYTDSQSTKAYNDAKTYADTEIAELRQSVNDLETEIEGAFADGIIQEAEAISIEKYLNVLAREKADIDNQFTIVYPNTLLTGATKTNLNTAKTNLNTSYTFLVSAINSAIQDGKTTPTEKTAVDNAFADYKNKFGVYSTRVNEALEAIRNKGINDLNTSMKAYSDAQDSAKETIIKAYADGKVDAEEARAIADAEAKLNQAKADATQKANDAITTSTNNAKAYTDAQINELGGVLEDLESTINTTFQDGIIEKAEAIAIEKYINEINVEKLQLDNQYSIVYANTNLVGTAKTNLASAKTAYNSNHTTLINSINNAIADGKTTEAEKNAVNTHFGNYRTALGTLSTRIQEAIESIRAKASTDLDTTLKAYALAQDNLKETIIKAYADGIVTEEEQRAIADAEAKLAQAKADATAKANQAKQDAINASAIDAQNKANQAQANAIASANQFSLDAIKAINIGGRNLLRDSRHKNFKLYGSASYGNIQLSDDYPTQLIRINKVITAITPVGFQNNSSDVFQIIQGQEYIISFDVRSENIPSLNYIYLMRNDGTNFSYGSIIIPSGEEFSRVTKTITAPFSSNQTYLMFSYNGANTGWVEVKSIKIEKGNKATDWSPNPDEVEDNLEIFRTQTTTKFEVLETAIQSKVSQSDYNALNQRVGTAESTITQHANQIQSKVSQTSFDTLNNTVGGLSGRVSSAESSITQQAGLIATKVSQSEVDVTVGNAVNNIQIGGKNYQKNITVDFTHNGVETFDIINDREIKLKFKTSNPAGTPYVFLQTIEPYTQGLDYTLSFYIKGKLDSGSGNVRISFGMRGTGSPDISQSFAQDQWIKINRQLTFSNQHSSSCKLIIFSQDWAQGVTFEIKDVKLEQGTKATDWTPAPSDIDNNINDLKSRVTNAETSITQNSDKIELRATKQEVTTAQNSAVTTSKSYTDNQISVTNSAISLKADKTITDSLNSRMNNAELKITPEAIKTTVRAETQQITNNAISNIKLGGTNILRDSLLKTPTMWGSTYGNLVITQNEPSNMVRYNKTVTTDGAFGYQRSSVADRFSVKQNENYILSFDIRGNINNINYVFLMRNESGQNNQRIVDLNGIPIPNISTTTFTRLEIPFIPTYSNDLSSIIIAHQAPTTFWFEITNVQVEKGNKGTDYSPNPIDVNNEIVALNTRINSAETSITQTISAIALKADKTVTDGLTTRMSNAEAKITPSAINLTVKDQTENIAQASIDKISIGGINILRNSRMLPVGQNSGATTEKLTESDGTSYYRTTLTSSGGYGYQWSNNFNGSAIRDYPMTITFGLDMRTPNANGKTFRLYMRTQVSAGAYDQVGKPVALTPEWQRHYVTLDITKAYTNLLFLYGTDGTNSGYTATTGDIVEVKNFKVERGNKGTDYSVAPEDIDSDIKDIVRIQDTRDTNENPAWYFTNYKMMNVREFKRRDVIGLGNVTSSSVYCELTTYVPWTDFSGGPVVQEATVERITYSRFGTTTAWSSWLEGESTAGSQAKANTAQTQAIAGAKTYTDNQINITNTAITLKADKTVTDGLTTRMSNAEAKITADAINLTVKAQTQQIANQATAQTFANGKMLYTDPAFVVGENGMVQYPSSVGTVMSRVNNQTDSPTKNNIAYKFLHTAMADSNRCSLVRWANQSRANAIFVTRIIAKLPVGWRIQDAHNTYGDSANRSVTWLTPTLGTGMYEEYVLKLVCGNTGTFSTINHFDLRKVDANTPTPTTANPIESYIAWATVYDMSEVYNKPDEEEIKAGISITSNSVNVFGKSLSLAGKVTFTSLDSGTQSTINTANNNASSALSTAGTANSNANTALSTANTANSNATNAKSKTDAWTYTGKTTINGGQIEANSITADKINTDNLTARQIKTSDLTSRLSINETNDNTIKIRHTNGQVAISMGLVGGVPKIVFYDSSGNKVWEGGTAGIVYVNDVPESWTTGNLFFMDSISSATETLTTTKINTFKNKIKLNSSGSVTNRQMNSGTIYYLYSEGINATSGTNKQYAGYHTNQVKSVSNFIPNGWYVFGNSTLFSDGPGSGTYSATVFKVFNGLVQDDYDVISGIS</sequence>
<gene>
    <name evidence="2" type="ORF">GCM10011516_27260</name>
</gene>
<accession>A0A8H9G4F9</accession>
<evidence type="ECO:0000256" key="1">
    <source>
        <dbReference type="SAM" id="Coils"/>
    </source>
</evidence>
<dbReference type="CDD" id="cd07177">
    <property type="entry name" value="terB_like"/>
    <property type="match status" value="1"/>
</dbReference>
<dbReference type="RefSeq" id="WP_182498276.1">
    <property type="nucleotide sequence ID" value="NZ_BMKM01000008.1"/>
</dbReference>
<feature type="coiled-coil region" evidence="1">
    <location>
        <begin position="807"/>
        <end position="834"/>
    </location>
</feature>
<keyword evidence="3" id="KW-1185">Reference proteome</keyword>
<evidence type="ECO:0000313" key="2">
    <source>
        <dbReference type="EMBL" id="GGE28156.1"/>
    </source>
</evidence>
<protein>
    <submittedName>
        <fullName evidence="2">Uncharacterized protein</fullName>
    </submittedName>
</protein>
<feature type="coiled-coil region" evidence="1">
    <location>
        <begin position="601"/>
        <end position="628"/>
    </location>
</feature>
<proteinExistence type="predicted"/>
<dbReference type="SUPFAM" id="SSF158682">
    <property type="entry name" value="TerB-like"/>
    <property type="match status" value="1"/>
</dbReference>